<dbReference type="EMBL" id="JAFJZO010000032">
    <property type="protein sequence ID" value="KAG5496292.1"/>
    <property type="molecule type" value="Genomic_DNA"/>
</dbReference>
<name>A0A836I191_9TRYP</name>
<dbReference type="AlphaFoldDB" id="A0A836I191"/>
<protein>
    <submittedName>
        <fullName evidence="2">Uncharacterized protein</fullName>
    </submittedName>
</protein>
<feature type="region of interest" description="Disordered" evidence="1">
    <location>
        <begin position="1166"/>
        <end position="1187"/>
    </location>
</feature>
<feature type="compositionally biased region" description="Polar residues" evidence="1">
    <location>
        <begin position="250"/>
        <end position="263"/>
    </location>
</feature>
<gene>
    <name evidence="2" type="ORF">JKF63_02593</name>
</gene>
<feature type="region of interest" description="Disordered" evidence="1">
    <location>
        <begin position="961"/>
        <end position="982"/>
    </location>
</feature>
<feature type="region of interest" description="Disordered" evidence="1">
    <location>
        <begin position="231"/>
        <end position="263"/>
    </location>
</feature>
<keyword evidence="3" id="KW-1185">Reference proteome</keyword>
<dbReference type="KEGG" id="phet:94288695"/>
<accession>A0A836I191</accession>
<feature type="region of interest" description="Disordered" evidence="1">
    <location>
        <begin position="872"/>
        <end position="898"/>
    </location>
</feature>
<comment type="caution">
    <text evidence="2">The sequence shown here is derived from an EMBL/GenBank/DDBJ whole genome shotgun (WGS) entry which is preliminary data.</text>
</comment>
<feature type="region of interest" description="Disordered" evidence="1">
    <location>
        <begin position="694"/>
        <end position="752"/>
    </location>
</feature>
<evidence type="ECO:0000313" key="3">
    <source>
        <dbReference type="Proteomes" id="UP000674318"/>
    </source>
</evidence>
<evidence type="ECO:0000313" key="2">
    <source>
        <dbReference type="EMBL" id="KAG5496292.1"/>
    </source>
</evidence>
<dbReference type="GeneID" id="94288695"/>
<feature type="compositionally biased region" description="Polar residues" evidence="1">
    <location>
        <begin position="694"/>
        <end position="713"/>
    </location>
</feature>
<organism evidence="2 3">
    <name type="scientific">Porcisia hertigi</name>
    <dbReference type="NCBI Taxonomy" id="2761500"/>
    <lineage>
        <taxon>Eukaryota</taxon>
        <taxon>Discoba</taxon>
        <taxon>Euglenozoa</taxon>
        <taxon>Kinetoplastea</taxon>
        <taxon>Metakinetoplastina</taxon>
        <taxon>Trypanosomatida</taxon>
        <taxon>Trypanosomatidae</taxon>
        <taxon>Leishmaniinae</taxon>
        <taxon>Porcisia</taxon>
    </lineage>
</organism>
<feature type="compositionally biased region" description="Basic and acidic residues" evidence="1">
    <location>
        <begin position="732"/>
        <end position="742"/>
    </location>
</feature>
<dbReference type="Proteomes" id="UP000674318">
    <property type="component" value="Chromosome 32"/>
</dbReference>
<dbReference type="RefSeq" id="XP_067754775.1">
    <property type="nucleotide sequence ID" value="XM_067898618.1"/>
</dbReference>
<evidence type="ECO:0000256" key="1">
    <source>
        <dbReference type="SAM" id="MobiDB-lite"/>
    </source>
</evidence>
<sequence length="1232" mass="129777">MSWVRVECSGGYRYVAPSHGRSAPQLNGMAQLCQSPLSIRELHTFSTHNDNAPAVSRSRNHDLSGGLGTDECVNACVMIDQRDLGGHLGITTVAVGDEDDNEQAASSPLLLLLLDRVFSVLERTNERGVQVLLDALCTRTPPPLTQVAISEAAIVREDDGGQRVPPSLWAARTQGKENSLKDITGSVSTSSNRQFLLKLTQSCPAVQEVAAGAVEALSVQPLSSRMTAATESGQAVPTLPQPAVAPVNRSPVQPSTALSESPISASVAARPPLSYAAALRRRSLLYFIPQGVVPLSLLAIHFELSASAMKWDRKARASSPGLGEANTQTTGYTLTRSFANATTDPRSSLHDILLEEMGCVHVGAPRAEWNLKSHGVSFSGALSGGRSGLLHCVSHLRRQGGKLLKKSSSWAAVAHTAEESGRLLVWAIARLLAGRERHMSKQQAADLHRLILHDLWFVGDSKCIEESTAAAGGGAPSTAQACMSPLVAVYSPSGLLFASEKFTMLLSHEEQVLVSAAAIDRLSRYSAPRNGSGFGPSAPAADALSWISWPLRVGEAEGTFSGAAVMDVLLITVGDALAFCLLFPRMSPSQSMQTSASLQSVQSLLESTVATARSRDPASSAMTTVPLTAALVFVCTHSTAPYTSTFHDALFAVTALEDTLNAGKRTSSGGTSNLPDGEQLGVAEHLRRLLLREASQSETRNEPSASVTVTNSPAPLISNAPRTEPQTAADRAAAENTRRRGTDGSGPPRSSVTNALHKIFSCLPPRHDDPGGGVASSRQVYVTAAQQQSSAYVNRLSEEARLLPSVPTPSTDMPQGRDLHIAALLAMPLEEMLCYVSALVTRNELGTLRPSYSLGLHSFFFLQQPAVAASVKHPRPTSARVPAPGAPKGEGDALAQRSAPPTRFGVSFARFRLQQSPCSPALIPEEWADAVGAPDGSGGQLTFFEDPSLLLKLSTQDLPLAGGTVDERSGEGELGETASGGAVQPLKGAGSADVLLGTQVSVIPVWSLLQAAPAESLTTGELSDADTDTIDSDSVEVADGSRGIHGSLPSIAAEDTQLVTSLNYTYSQRLRRRERPYLSLAATHSRARPASVQDASLTGMHPQLLIHTPQTNVTNTEGLRSKKSTVTKPWCRVKAVVNICGDITGARQSIVTRALQRHALSSSAEESLMSGAGAPGSGSGAPQASATVPLDSLPAEWEYAADAPPKMVDLCREVVWCQEAALALLKGAASLS</sequence>
<proteinExistence type="predicted"/>
<dbReference type="OrthoDB" id="273463at2759"/>
<reference evidence="2 3" key="1">
    <citation type="submission" date="2021-02" db="EMBL/GenBank/DDBJ databases">
        <title>Porcisia hertigi Genome sequencing and assembly.</title>
        <authorList>
            <person name="Almutairi H."/>
            <person name="Gatherer D."/>
        </authorList>
    </citation>
    <scope>NUCLEOTIDE SEQUENCE [LARGE SCALE GENOMIC DNA]</scope>
    <source>
        <strain evidence="2 3">C119</strain>
    </source>
</reference>